<name>A0A0B0H958_SOVGS</name>
<comment type="catalytic activity">
    <reaction evidence="1">
        <text>AMP + H2O = D-ribose 5-phosphate + adenine</text>
        <dbReference type="Rhea" id="RHEA:20129"/>
        <dbReference type="ChEBI" id="CHEBI:15377"/>
        <dbReference type="ChEBI" id="CHEBI:16708"/>
        <dbReference type="ChEBI" id="CHEBI:78346"/>
        <dbReference type="ChEBI" id="CHEBI:456215"/>
        <dbReference type="EC" id="3.2.2.4"/>
    </reaction>
</comment>
<dbReference type="EMBL" id="JRAA01000001">
    <property type="protein sequence ID" value="KHF25640.1"/>
    <property type="molecule type" value="Genomic_DNA"/>
</dbReference>
<proteinExistence type="inferred from homology"/>
<dbReference type="SUPFAM" id="SSF102405">
    <property type="entry name" value="MCP/YpsA-like"/>
    <property type="match status" value="1"/>
</dbReference>
<dbReference type="PATRIC" id="fig|2340.3.peg.156"/>
<reference evidence="4 6" key="2">
    <citation type="submission" date="2016-11" db="EMBL/GenBank/DDBJ databases">
        <title>Mixed transmission modes and dynamic genome evolution in an obligate animal-bacterial symbiosis.</title>
        <authorList>
            <person name="Russell S.L."/>
            <person name="Corbett-Detig R.B."/>
            <person name="Cavanaugh C.M."/>
        </authorList>
    </citation>
    <scope>NUCLEOTIDE SEQUENCE [LARGE SCALE GENOMIC DNA]</scope>
    <source>
        <strain evidence="4">MA-KB16</strain>
    </source>
</reference>
<dbReference type="NCBIfam" id="TIGR00730">
    <property type="entry name" value="Rossman fold protein, TIGR00730 family"/>
    <property type="match status" value="1"/>
</dbReference>
<sequence length="236" mass="26491">MDKKNSKIESMSQRPAHESWRVFQIMAEFVGGFEKLQSIQPAVSIFGSARTPEMHPWYEKTVTLSRLCSEAGFAVVSGGGPGIMEAANRGGKMGKAPSVGLNISLPQEQSSNHYQDISLDFTHFFARKVMFVKHAVAYIVMPGGFGTLDEFAEIVTLIQTGKSRRIPIILVERDFWTGLIDWFEKTMLHHGTISENDLDLIQIIDDPEEVVEAIFKHYEGRSLEPSEAEKDLLMEL</sequence>
<dbReference type="GO" id="GO:0005829">
    <property type="term" value="C:cytosol"/>
    <property type="evidence" value="ECO:0007669"/>
    <property type="project" value="TreeGrafter"/>
</dbReference>
<dbReference type="InterPro" id="IPR031100">
    <property type="entry name" value="LOG_fam"/>
</dbReference>
<dbReference type="RefSeq" id="WP_043115308.1">
    <property type="nucleotide sequence ID" value="NZ_JRAA01000001.1"/>
</dbReference>
<keyword evidence="2" id="KW-0378">Hydrolase</keyword>
<evidence type="ECO:0000256" key="2">
    <source>
        <dbReference type="RuleBase" id="RU363015"/>
    </source>
</evidence>
<dbReference type="InterPro" id="IPR005269">
    <property type="entry name" value="LOG"/>
</dbReference>
<keyword evidence="2" id="KW-0203">Cytokinin biosynthesis</keyword>
<dbReference type="GO" id="GO:0009691">
    <property type="term" value="P:cytokinin biosynthetic process"/>
    <property type="evidence" value="ECO:0007669"/>
    <property type="project" value="UniProtKB-UniRule"/>
</dbReference>
<protein>
    <recommendedName>
        <fullName evidence="2">Cytokinin riboside 5'-monophosphate phosphoribohydrolase</fullName>
        <ecNumber evidence="2">3.2.2.n1</ecNumber>
    </recommendedName>
</protein>
<dbReference type="Proteomes" id="UP000030856">
    <property type="component" value="Unassembled WGS sequence"/>
</dbReference>
<dbReference type="EC" id="3.2.2.n1" evidence="2"/>
<comment type="caution">
    <text evidence="3">The sequence shown here is derived from an EMBL/GenBank/DDBJ whole genome shotgun (WGS) entry which is preliminary data.</text>
</comment>
<dbReference type="InterPro" id="IPR052341">
    <property type="entry name" value="LOG_family_nucleotidases"/>
</dbReference>
<dbReference type="PANTHER" id="PTHR43393:SF3">
    <property type="entry name" value="LYSINE DECARBOXYLASE-LIKE PROTEIN"/>
    <property type="match status" value="1"/>
</dbReference>
<comment type="similarity">
    <text evidence="2">Belongs to the LOG family.</text>
</comment>
<dbReference type="EMBL" id="MPNX01000003">
    <property type="protein sequence ID" value="OOY35751.1"/>
    <property type="molecule type" value="Genomic_DNA"/>
</dbReference>
<dbReference type="Pfam" id="PF03641">
    <property type="entry name" value="Lysine_decarbox"/>
    <property type="match status" value="1"/>
</dbReference>
<evidence type="ECO:0000313" key="3">
    <source>
        <dbReference type="EMBL" id="KHF25640.1"/>
    </source>
</evidence>
<dbReference type="OrthoDB" id="9801098at2"/>
<dbReference type="Gene3D" id="3.40.50.450">
    <property type="match status" value="1"/>
</dbReference>
<accession>A0A0B0H958</accession>
<dbReference type="STRING" id="2340.JV46_18280"/>
<dbReference type="PANTHER" id="PTHR43393">
    <property type="entry name" value="CYTOKININ RIBOSIDE 5'-MONOPHOSPHATE PHOSPHORIBOHYDROLASE"/>
    <property type="match status" value="1"/>
</dbReference>
<dbReference type="AlphaFoldDB" id="A0A0B0H958"/>
<evidence type="ECO:0000313" key="5">
    <source>
        <dbReference type="Proteomes" id="UP000030856"/>
    </source>
</evidence>
<keyword evidence="5" id="KW-1185">Reference proteome</keyword>
<evidence type="ECO:0000313" key="6">
    <source>
        <dbReference type="Proteomes" id="UP000190962"/>
    </source>
</evidence>
<dbReference type="GO" id="GO:0008714">
    <property type="term" value="F:AMP nucleosidase activity"/>
    <property type="evidence" value="ECO:0007669"/>
    <property type="project" value="UniProtKB-EC"/>
</dbReference>
<dbReference type="eggNOG" id="COG1611">
    <property type="taxonomic scope" value="Bacteria"/>
</dbReference>
<dbReference type="Proteomes" id="UP000190962">
    <property type="component" value="Unassembled WGS sequence"/>
</dbReference>
<evidence type="ECO:0000256" key="1">
    <source>
        <dbReference type="ARBA" id="ARBA00000274"/>
    </source>
</evidence>
<gene>
    <name evidence="4" type="ORF">BOV88_03695</name>
    <name evidence="3" type="ORF">JV46_18280</name>
</gene>
<reference evidence="3 5" key="1">
    <citation type="journal article" date="2014" name="BMC Genomics">
        <title>The genome of the intracellular bacterium of the coastal bivalve, Solemya velum: a blueprint for thriving in and out of symbiosis.</title>
        <authorList>
            <person name="Dmytrenko O."/>
            <person name="Russell S.L."/>
            <person name="Loo W.T."/>
            <person name="Fontanez K.M."/>
            <person name="Liao L."/>
            <person name="Roeselers G."/>
            <person name="Sharma R."/>
            <person name="Stewart F.J."/>
            <person name="Newton I.L."/>
            <person name="Woyke T."/>
            <person name="Wu D."/>
            <person name="Lang J.M."/>
            <person name="Eisen J.A."/>
            <person name="Cavanaugh C.M."/>
        </authorList>
    </citation>
    <scope>NUCLEOTIDE SEQUENCE [LARGE SCALE GENOMIC DNA]</scope>
    <source>
        <strain evidence="3 5">WH</strain>
    </source>
</reference>
<organism evidence="3 5">
    <name type="scientific">Solemya velum gill symbiont</name>
    <dbReference type="NCBI Taxonomy" id="2340"/>
    <lineage>
        <taxon>Bacteria</taxon>
        <taxon>Pseudomonadati</taxon>
        <taxon>Pseudomonadota</taxon>
        <taxon>Gammaproteobacteria</taxon>
        <taxon>sulfur-oxidizing symbionts</taxon>
    </lineage>
</organism>
<evidence type="ECO:0000313" key="4">
    <source>
        <dbReference type="EMBL" id="OOY35751.1"/>
    </source>
</evidence>